<dbReference type="SUPFAM" id="SSF51735">
    <property type="entry name" value="NAD(P)-binding Rossmann-fold domains"/>
    <property type="match status" value="2"/>
</dbReference>
<dbReference type="Pfam" id="PF00501">
    <property type="entry name" value="AMP-binding"/>
    <property type="match status" value="1"/>
</dbReference>
<reference evidence="7" key="1">
    <citation type="journal article" date="2019" name="Int. J. Syst. Evol. Microbiol.">
        <title>The Global Catalogue of Microorganisms (GCM) 10K type strain sequencing project: providing services to taxonomists for standard genome sequencing and annotation.</title>
        <authorList>
            <consortium name="The Broad Institute Genomics Platform"/>
            <consortium name="The Broad Institute Genome Sequencing Center for Infectious Disease"/>
            <person name="Wu L."/>
            <person name="Ma J."/>
        </authorList>
    </citation>
    <scope>NUCLEOTIDE SEQUENCE [LARGE SCALE GENOMIC DNA]</scope>
    <source>
        <strain evidence="7">JCM 30846</strain>
    </source>
</reference>
<dbReference type="InterPro" id="IPR002347">
    <property type="entry name" value="SDR_fam"/>
</dbReference>
<dbReference type="PANTHER" id="PTHR22754:SF32">
    <property type="entry name" value="DISCO-INTERACTING PROTEIN 2"/>
    <property type="match status" value="1"/>
</dbReference>
<evidence type="ECO:0000256" key="3">
    <source>
        <dbReference type="ARBA" id="ARBA00022553"/>
    </source>
</evidence>
<dbReference type="SUPFAM" id="SSF47336">
    <property type="entry name" value="ACP-like"/>
    <property type="match status" value="1"/>
</dbReference>
<dbReference type="Gene3D" id="3.40.50.720">
    <property type="entry name" value="NAD(P)-binding Rossmann-like Domain"/>
    <property type="match status" value="1"/>
</dbReference>
<dbReference type="RefSeq" id="WP_345644755.1">
    <property type="nucleotide sequence ID" value="NZ_BAABEP010000011.1"/>
</dbReference>
<dbReference type="InterPro" id="IPR045851">
    <property type="entry name" value="AMP-bd_C_sf"/>
</dbReference>
<evidence type="ECO:0000313" key="6">
    <source>
        <dbReference type="EMBL" id="GAA3723870.1"/>
    </source>
</evidence>
<dbReference type="SUPFAM" id="SSF56801">
    <property type="entry name" value="Acetyl-CoA synthetase-like"/>
    <property type="match status" value="1"/>
</dbReference>
<comment type="caution">
    <text evidence="6">The sequence shown here is derived from an EMBL/GenBank/DDBJ whole genome shotgun (WGS) entry which is preliminary data.</text>
</comment>
<name>A0ABP7ESB5_9ACTN</name>
<dbReference type="SMART" id="SM01294">
    <property type="entry name" value="PKS_PP_betabranch"/>
    <property type="match status" value="1"/>
</dbReference>
<evidence type="ECO:0000256" key="1">
    <source>
        <dbReference type="ARBA" id="ARBA00006432"/>
    </source>
</evidence>
<keyword evidence="3" id="KW-0597">Phosphoprotein</keyword>
<proteinExistence type="inferred from homology"/>
<feature type="domain" description="Carrier" evidence="5">
    <location>
        <begin position="1180"/>
        <end position="1256"/>
    </location>
</feature>
<comment type="similarity">
    <text evidence="1">Belongs to the ATP-dependent AMP-binding enzyme family.</text>
</comment>
<evidence type="ECO:0000256" key="4">
    <source>
        <dbReference type="SAM" id="MobiDB-lite"/>
    </source>
</evidence>
<dbReference type="PRINTS" id="PR00081">
    <property type="entry name" value="GDHRDH"/>
</dbReference>
<dbReference type="InterPro" id="IPR042099">
    <property type="entry name" value="ANL_N_sf"/>
</dbReference>
<sequence>MPDSGDLARIDRAALGVEGVREAVTVIDRRLREHDAPGEGPATARPQGTPITGERPALVRGPEPAVPRDAPRTLGEALLRAASLAPGRGLTYVLPDGSTDRQTYPELVDGALRALTGLRALGLAPGDSVLMQCADSRTFVTGFWACVLGGFVPTPVGTGPDYRTENAVVRKLRAAWELLDHPVVLTDTGLRDRVAGLAPRWEAEGRLRVVSLAESASAGEPAEPFAATQDHPAVNLLTSGSTGTPKCVRHGHRTIVARTHAAIAAGGFTEDDVSLNWMPLDHVGGMVMCNVRDVFLRCEHVNARTESMIRRPLDWLDWMHRFRATTTWAPNFAFALVLKHREEIAAGRWDLSRMRHICNAGEAVVARTAFAFVEALAPHGLPADAMVPCWGMSETSSGVTYGRLDIRDRAVGTVTLDSGSLDGQLVGTAPGTPGAVTLAEAGRPVPGVALRITDDEGRVLPEGRVGRLHVTGTTVMEGYLRNEAANAASFTDDGWFDTGDLGFVREGRLTLTGRRQSMVVVNGANYPSHEIEAVIEQTEGVRPACAAVCGLPDENTGTEAVYAFFVPTPAASADLDRTVLGIRTALTRTLALRPKAIVPVSEKEFPRAAGGKIQRGHLVDALRQGRFDHRMYGGVPARAERGGSRMLESAWSPVDVLATGPGDRPTVVYAPCTADWAWRVPGVTGVVTPGERFRTGEGGHVVADLADPEQQDRALAHLLAVSGPPERVVYAVESGATDDAPEAPERFLVTLAALARAVPGADLVVLTRGALHVREGDEVAPGRAALTGMVRTAVTEGVCASVRLVDAPLDADGRALAQLADTGYGADAVGVRDGVGYAYGLRVVEPAGDLDVPGEFLRPGGTALVTGGLGGLGRAVCEHLLVAVGARLVVVGRTPEAELDRTGAGEVLAALRDLGEVRYVAADVADADALSAAVATAERDGGQRLDLVVHLAGSPIAPQWDDLKAHHLTRESVTWLRRMLRPKAGGCAAIEELLKDRPDTAVVLFSSVNGFLGGSGFGAYAAANAAVDGYARRWAARGRRVRCLAWSMWAGPGMNEGNPLTAAARRRGLGLIGPAEGMSSLLRALHHRGPHLLIGADPANPHMRPHLASDQFAGGSVVVAVVPEPEADVDTVRREVAAALAREGVFAQITVAPRLPRDVLGAVDPVAVLASRETAHVAHAAPRGPAETLVADVLGELLGTDRIGRDVSFFTLGCDSIRAVRAADKLGTRFGRDVPVELLYAHPTVRELADALGRPAGP</sequence>
<dbReference type="InterPro" id="IPR009081">
    <property type="entry name" value="PP-bd_ACP"/>
</dbReference>
<keyword evidence="2" id="KW-0596">Phosphopantetheine</keyword>
<dbReference type="SMART" id="SM00823">
    <property type="entry name" value="PKS_PP"/>
    <property type="match status" value="1"/>
</dbReference>
<feature type="region of interest" description="Disordered" evidence="4">
    <location>
        <begin position="30"/>
        <end position="69"/>
    </location>
</feature>
<dbReference type="InterPro" id="IPR057326">
    <property type="entry name" value="KR_dom"/>
</dbReference>
<organism evidence="6 7">
    <name type="scientific">Streptomyces tremellae</name>
    <dbReference type="NCBI Taxonomy" id="1124239"/>
    <lineage>
        <taxon>Bacteria</taxon>
        <taxon>Bacillati</taxon>
        <taxon>Actinomycetota</taxon>
        <taxon>Actinomycetes</taxon>
        <taxon>Kitasatosporales</taxon>
        <taxon>Streptomycetaceae</taxon>
        <taxon>Streptomyces</taxon>
    </lineage>
</organism>
<dbReference type="InterPro" id="IPR000873">
    <property type="entry name" value="AMP-dep_synth/lig_dom"/>
</dbReference>
<dbReference type="Pfam" id="PF00550">
    <property type="entry name" value="PP-binding"/>
    <property type="match status" value="1"/>
</dbReference>
<dbReference type="InterPro" id="IPR036736">
    <property type="entry name" value="ACP-like_sf"/>
</dbReference>
<dbReference type="InterPro" id="IPR013968">
    <property type="entry name" value="PKS_KR"/>
</dbReference>
<gene>
    <name evidence="6" type="ORF">GCM10023082_22470</name>
</gene>
<dbReference type="SMART" id="SM00822">
    <property type="entry name" value="PKS_KR"/>
    <property type="match status" value="1"/>
</dbReference>
<dbReference type="Gene3D" id="1.10.1200.10">
    <property type="entry name" value="ACP-like"/>
    <property type="match status" value="1"/>
</dbReference>
<evidence type="ECO:0000313" key="7">
    <source>
        <dbReference type="Proteomes" id="UP001499884"/>
    </source>
</evidence>
<dbReference type="Pfam" id="PF08659">
    <property type="entry name" value="KR"/>
    <property type="match status" value="1"/>
</dbReference>
<dbReference type="Gene3D" id="3.30.300.30">
    <property type="match status" value="1"/>
</dbReference>
<dbReference type="InterPro" id="IPR020806">
    <property type="entry name" value="PKS_PP-bd"/>
</dbReference>
<dbReference type="Gene3D" id="3.40.50.12780">
    <property type="entry name" value="N-terminal domain of ligase-like"/>
    <property type="match status" value="1"/>
</dbReference>
<dbReference type="PROSITE" id="PS50075">
    <property type="entry name" value="CARRIER"/>
    <property type="match status" value="1"/>
</dbReference>
<protein>
    <recommendedName>
        <fullName evidence="5">Carrier domain-containing protein</fullName>
    </recommendedName>
</protein>
<evidence type="ECO:0000259" key="5">
    <source>
        <dbReference type="PROSITE" id="PS50075"/>
    </source>
</evidence>
<keyword evidence="7" id="KW-1185">Reference proteome</keyword>
<evidence type="ECO:0000256" key="2">
    <source>
        <dbReference type="ARBA" id="ARBA00022450"/>
    </source>
</evidence>
<dbReference type="PANTHER" id="PTHR22754">
    <property type="entry name" value="DISCO-INTERACTING PROTEIN 2 DIP2 -RELATED"/>
    <property type="match status" value="1"/>
</dbReference>
<accession>A0ABP7ESB5</accession>
<dbReference type="Proteomes" id="UP001499884">
    <property type="component" value="Unassembled WGS sequence"/>
</dbReference>
<dbReference type="EMBL" id="BAABEP010000011">
    <property type="protein sequence ID" value="GAA3723870.1"/>
    <property type="molecule type" value="Genomic_DNA"/>
</dbReference>
<dbReference type="InterPro" id="IPR036291">
    <property type="entry name" value="NAD(P)-bd_dom_sf"/>
</dbReference>